<evidence type="ECO:0000256" key="3">
    <source>
        <dbReference type="SAM" id="SignalP"/>
    </source>
</evidence>
<keyword evidence="2" id="KW-0812">Transmembrane</keyword>
<feature type="region of interest" description="Disordered" evidence="1">
    <location>
        <begin position="198"/>
        <end position="250"/>
    </location>
</feature>
<organism evidence="4 5">
    <name type="scientific">Rhodotorula mucilaginosa</name>
    <name type="common">Yeast</name>
    <name type="synonym">Rhodotorula rubra</name>
    <dbReference type="NCBI Taxonomy" id="5537"/>
    <lineage>
        <taxon>Eukaryota</taxon>
        <taxon>Fungi</taxon>
        <taxon>Dikarya</taxon>
        <taxon>Basidiomycota</taxon>
        <taxon>Pucciniomycotina</taxon>
        <taxon>Microbotryomycetes</taxon>
        <taxon>Sporidiobolales</taxon>
        <taxon>Sporidiobolaceae</taxon>
        <taxon>Rhodotorula</taxon>
    </lineage>
</organism>
<keyword evidence="5" id="KW-1185">Reference proteome</keyword>
<dbReference type="EMBL" id="PUHQ01000056">
    <property type="protein sequence ID" value="KAG0659204.1"/>
    <property type="molecule type" value="Genomic_DNA"/>
</dbReference>
<reference evidence="4 5" key="1">
    <citation type="submission" date="2020-11" db="EMBL/GenBank/DDBJ databases">
        <title>Kefir isolates.</title>
        <authorList>
            <person name="Marcisauskas S."/>
            <person name="Kim Y."/>
            <person name="Blasche S."/>
        </authorList>
    </citation>
    <scope>NUCLEOTIDE SEQUENCE [LARGE SCALE GENOMIC DNA]</scope>
    <source>
        <strain evidence="4 5">KR</strain>
    </source>
</reference>
<keyword evidence="2" id="KW-0472">Membrane</keyword>
<accession>A0A9P6W0U0</accession>
<feature type="compositionally biased region" description="Low complexity" evidence="1">
    <location>
        <begin position="228"/>
        <end position="245"/>
    </location>
</feature>
<sequence>MVRFNNHNILAAAILTLATTSPLGVVLATPPPDMIEALSAYAAAGVTPTIAAGIRDVHRLVRRVEETPAREEEIVILPPPGHRPYKQLPDAFKRGTRMIKEARGLGETNSNSTATSASSSSSSSSSMSAASTKAASKTSTSSAAATSSRSIDSHHYWYIEDSPDQARWRKIPPPTAPEVSKRALGHFFDNLRDDFDRTTKKSGQVSSKGASSAPTGFKKVSLRARAEASSITPIDSSSTTTTTTTIPPPAAPVSTMLSSMISPAERSASISQAAENLTWYDPTTWPSGIAAEVTQETDSIKDSIRKMNMLSKIGLATLVLVSTICLGFLIYCLCKMNMRRRRRSAAERVAAKMAANPPTRPYGGSATVPMTSTGFSPSPVPGDKKGKRRMSWSRG</sequence>
<evidence type="ECO:0000313" key="5">
    <source>
        <dbReference type="Proteomes" id="UP000777482"/>
    </source>
</evidence>
<feature type="region of interest" description="Disordered" evidence="1">
    <location>
        <begin position="354"/>
        <end position="395"/>
    </location>
</feature>
<comment type="caution">
    <text evidence="4">The sequence shown here is derived from an EMBL/GenBank/DDBJ whole genome shotgun (WGS) entry which is preliminary data.</text>
</comment>
<proteinExistence type="predicted"/>
<gene>
    <name evidence="4" type="ORF">C6P46_005257</name>
</gene>
<dbReference type="AlphaFoldDB" id="A0A9P6W0U0"/>
<feature type="compositionally biased region" description="Polar residues" evidence="1">
    <location>
        <begin position="201"/>
        <end position="214"/>
    </location>
</feature>
<feature type="transmembrane region" description="Helical" evidence="2">
    <location>
        <begin position="313"/>
        <end position="334"/>
    </location>
</feature>
<evidence type="ECO:0000256" key="1">
    <source>
        <dbReference type="SAM" id="MobiDB-lite"/>
    </source>
</evidence>
<evidence type="ECO:0000256" key="2">
    <source>
        <dbReference type="SAM" id="Phobius"/>
    </source>
</evidence>
<feature type="signal peptide" evidence="3">
    <location>
        <begin position="1"/>
        <end position="28"/>
    </location>
</feature>
<dbReference type="Proteomes" id="UP000777482">
    <property type="component" value="Unassembled WGS sequence"/>
</dbReference>
<evidence type="ECO:0000313" key="4">
    <source>
        <dbReference type="EMBL" id="KAG0659204.1"/>
    </source>
</evidence>
<keyword evidence="2" id="KW-1133">Transmembrane helix</keyword>
<protein>
    <recommendedName>
        <fullName evidence="6">Mid2 domain-containing protein</fullName>
    </recommendedName>
</protein>
<feature type="compositionally biased region" description="Basic residues" evidence="1">
    <location>
        <begin position="385"/>
        <end position="395"/>
    </location>
</feature>
<dbReference type="OrthoDB" id="2527504at2759"/>
<feature type="region of interest" description="Disordered" evidence="1">
    <location>
        <begin position="102"/>
        <end position="127"/>
    </location>
</feature>
<name>A0A9P6W0U0_RHOMI</name>
<feature type="chain" id="PRO_5040238327" description="Mid2 domain-containing protein" evidence="3">
    <location>
        <begin position="29"/>
        <end position="395"/>
    </location>
</feature>
<evidence type="ECO:0008006" key="6">
    <source>
        <dbReference type="Google" id="ProtNLM"/>
    </source>
</evidence>
<keyword evidence="3" id="KW-0732">Signal</keyword>
<feature type="compositionally biased region" description="Low complexity" evidence="1">
    <location>
        <begin position="108"/>
        <end position="127"/>
    </location>
</feature>